<reference evidence="1" key="1">
    <citation type="submission" date="2023-07" db="EMBL/GenBank/DDBJ databases">
        <title>Black Yeasts Isolated from many extreme environments.</title>
        <authorList>
            <person name="Coleine C."/>
            <person name="Stajich J.E."/>
            <person name="Selbmann L."/>
        </authorList>
    </citation>
    <scope>NUCLEOTIDE SEQUENCE</scope>
    <source>
        <strain evidence="1">CCFEE 5714</strain>
    </source>
</reference>
<dbReference type="EMBL" id="JAUTXU010000111">
    <property type="protein sequence ID" value="KAK3707356.1"/>
    <property type="molecule type" value="Genomic_DNA"/>
</dbReference>
<protein>
    <submittedName>
        <fullName evidence="1">Uncharacterized protein</fullName>
    </submittedName>
</protein>
<gene>
    <name evidence="1" type="ORF">LTR37_012200</name>
</gene>
<evidence type="ECO:0000313" key="2">
    <source>
        <dbReference type="Proteomes" id="UP001281147"/>
    </source>
</evidence>
<accession>A0ACC3N039</accession>
<comment type="caution">
    <text evidence="1">The sequence shown here is derived from an EMBL/GenBank/DDBJ whole genome shotgun (WGS) entry which is preliminary data.</text>
</comment>
<name>A0ACC3N039_9PEZI</name>
<evidence type="ECO:0000313" key="1">
    <source>
        <dbReference type="EMBL" id="KAK3707356.1"/>
    </source>
</evidence>
<organism evidence="1 2">
    <name type="scientific">Vermiconidia calcicola</name>
    <dbReference type="NCBI Taxonomy" id="1690605"/>
    <lineage>
        <taxon>Eukaryota</taxon>
        <taxon>Fungi</taxon>
        <taxon>Dikarya</taxon>
        <taxon>Ascomycota</taxon>
        <taxon>Pezizomycotina</taxon>
        <taxon>Dothideomycetes</taxon>
        <taxon>Dothideomycetidae</taxon>
        <taxon>Mycosphaerellales</taxon>
        <taxon>Extremaceae</taxon>
        <taxon>Vermiconidia</taxon>
    </lineage>
</organism>
<keyword evidence="2" id="KW-1185">Reference proteome</keyword>
<dbReference type="Proteomes" id="UP001281147">
    <property type="component" value="Unassembled WGS sequence"/>
</dbReference>
<proteinExistence type="predicted"/>
<sequence length="278" mass="31561">MDANKIPTAAEPEHFDYRLAFDAKLAKDALARINKAQVSLDHNQCGVVQLEDDSDAKVFEVSAQSTKATQNSPLFRLPQKIRELVYAYAVAEKQAIPVRKNQATGTWFDSKGERHVRRTWRFVPSLLPTSRLIYNEAAPAFYANNSFSTTIRNGDSSEVLSWMADTDFLYLCSVKQLVFNIEPTSFADLLAVTTYINSTEMRSDIIVLVAAMTQAGLSFECVQFEKLELKYINKDALLLRFDADDTERLQSRWIEAFKKLVKSIEEDGLLEQIRKLTV</sequence>